<feature type="non-terminal residue" evidence="1">
    <location>
        <position position="57"/>
    </location>
</feature>
<dbReference type="AlphaFoldDB" id="A0ABD0NRZ8"/>
<keyword evidence="2" id="KW-1185">Reference proteome</keyword>
<reference evidence="1 2" key="1">
    <citation type="submission" date="2024-05" db="EMBL/GenBank/DDBJ databases">
        <title>Genome sequencing and assembly of Indian major carp, Cirrhinus mrigala (Hamilton, 1822).</title>
        <authorList>
            <person name="Mohindra V."/>
            <person name="Chowdhury L.M."/>
            <person name="Lal K."/>
            <person name="Jena J.K."/>
        </authorList>
    </citation>
    <scope>NUCLEOTIDE SEQUENCE [LARGE SCALE GENOMIC DNA]</scope>
    <source>
        <strain evidence="1">CM1030</strain>
        <tissue evidence="1">Blood</tissue>
    </source>
</reference>
<evidence type="ECO:0000313" key="2">
    <source>
        <dbReference type="Proteomes" id="UP001529510"/>
    </source>
</evidence>
<evidence type="ECO:0000313" key="1">
    <source>
        <dbReference type="EMBL" id="KAL0164683.1"/>
    </source>
</evidence>
<feature type="non-terminal residue" evidence="1">
    <location>
        <position position="1"/>
    </location>
</feature>
<name>A0ABD0NRZ8_CIRMR</name>
<sequence>FIENPRDNRLLVYRSEDIRNVSRLAAPKVCGYISTDASEMLPESVRTARALDEDEED</sequence>
<organism evidence="1 2">
    <name type="scientific">Cirrhinus mrigala</name>
    <name type="common">Mrigala</name>
    <dbReference type="NCBI Taxonomy" id="683832"/>
    <lineage>
        <taxon>Eukaryota</taxon>
        <taxon>Metazoa</taxon>
        <taxon>Chordata</taxon>
        <taxon>Craniata</taxon>
        <taxon>Vertebrata</taxon>
        <taxon>Euteleostomi</taxon>
        <taxon>Actinopterygii</taxon>
        <taxon>Neopterygii</taxon>
        <taxon>Teleostei</taxon>
        <taxon>Ostariophysi</taxon>
        <taxon>Cypriniformes</taxon>
        <taxon>Cyprinidae</taxon>
        <taxon>Labeoninae</taxon>
        <taxon>Labeonini</taxon>
        <taxon>Cirrhinus</taxon>
    </lineage>
</organism>
<dbReference type="Proteomes" id="UP001529510">
    <property type="component" value="Unassembled WGS sequence"/>
</dbReference>
<accession>A0ABD0NRZ8</accession>
<protein>
    <submittedName>
        <fullName evidence="1">Uncharacterized protein</fullName>
    </submittedName>
</protein>
<proteinExistence type="predicted"/>
<comment type="caution">
    <text evidence="1">The sequence shown here is derived from an EMBL/GenBank/DDBJ whole genome shotgun (WGS) entry which is preliminary data.</text>
</comment>
<gene>
    <name evidence="1" type="ORF">M9458_040436</name>
</gene>
<dbReference type="EMBL" id="JAMKFB020000020">
    <property type="protein sequence ID" value="KAL0164683.1"/>
    <property type="molecule type" value="Genomic_DNA"/>
</dbReference>